<dbReference type="CDD" id="cd00188">
    <property type="entry name" value="TOPRIM"/>
    <property type="match status" value="1"/>
</dbReference>
<sequence>MWHSTNVGAAERVVVVESAIDALSHAELTGDREAAYISIGGQPSPEQWEVLGAALENKQRQGAVVVIATDADAAGDKLAEEIEALVPGAERQRPASGKDWNEQLEERIEQQEPDHGGPSLG</sequence>
<organism evidence="2 3">
    <name type="scientific">Aeromonas caviae</name>
    <name type="common">Aeromonas punctata</name>
    <dbReference type="NCBI Taxonomy" id="648"/>
    <lineage>
        <taxon>Bacteria</taxon>
        <taxon>Pseudomonadati</taxon>
        <taxon>Pseudomonadota</taxon>
        <taxon>Gammaproteobacteria</taxon>
        <taxon>Aeromonadales</taxon>
        <taxon>Aeromonadaceae</taxon>
        <taxon>Aeromonas</taxon>
    </lineage>
</organism>
<comment type="caution">
    <text evidence="2">The sequence shown here is derived from an EMBL/GenBank/DDBJ whole genome shotgun (WGS) entry which is preliminary data.</text>
</comment>
<dbReference type="SUPFAM" id="SSF110455">
    <property type="entry name" value="Toprim domain"/>
    <property type="match status" value="1"/>
</dbReference>
<accession>A0ABU5WD17</accession>
<evidence type="ECO:0000313" key="3">
    <source>
        <dbReference type="Proteomes" id="UP001304847"/>
    </source>
</evidence>
<dbReference type="EMBL" id="JAYGOJ010000271">
    <property type="protein sequence ID" value="MEA9438770.1"/>
    <property type="molecule type" value="Genomic_DNA"/>
</dbReference>
<dbReference type="Gene3D" id="3.40.1360.10">
    <property type="match status" value="1"/>
</dbReference>
<feature type="region of interest" description="Disordered" evidence="1">
    <location>
        <begin position="85"/>
        <end position="121"/>
    </location>
</feature>
<keyword evidence="3" id="KW-1185">Reference proteome</keyword>
<name>A0ABU5WD17_AERCA</name>
<dbReference type="RefSeq" id="WP_323581154.1">
    <property type="nucleotide sequence ID" value="NZ_JAYGOJ010000271.1"/>
</dbReference>
<reference evidence="2 3" key="1">
    <citation type="submission" date="2023-12" db="EMBL/GenBank/DDBJ databases">
        <title>Characterization of antibiotic resistance in Aeromonas spp. in hospital effluent.</title>
        <authorList>
            <person name="Negoseki B.R.S."/>
            <person name="Krul D."/>
            <person name="Siqueira A.C."/>
            <person name="Almeida M."/>
            <person name="Mesa D."/>
            <person name="Conte D."/>
            <person name="Dalla-Costa L.M."/>
        </authorList>
    </citation>
    <scope>NUCLEOTIDE SEQUENCE [LARGE SCALE GENOMIC DNA]</scope>
    <source>
        <strain evidence="2 3">36v</strain>
    </source>
</reference>
<gene>
    <name evidence="2" type="ORF">VCX44_24015</name>
</gene>
<evidence type="ECO:0000313" key="2">
    <source>
        <dbReference type="EMBL" id="MEA9438770.1"/>
    </source>
</evidence>
<dbReference type="Pfam" id="PF13155">
    <property type="entry name" value="Toprim_2"/>
    <property type="match status" value="1"/>
</dbReference>
<dbReference type="Proteomes" id="UP001304847">
    <property type="component" value="Unassembled WGS sequence"/>
</dbReference>
<protein>
    <submittedName>
        <fullName evidence="2">Toprim domain-containing protein</fullName>
    </submittedName>
</protein>
<evidence type="ECO:0000256" key="1">
    <source>
        <dbReference type="SAM" id="MobiDB-lite"/>
    </source>
</evidence>
<proteinExistence type="predicted"/>
<feature type="compositionally biased region" description="Basic and acidic residues" evidence="1">
    <location>
        <begin position="99"/>
        <end position="115"/>
    </location>
</feature>